<evidence type="ECO:0000256" key="7">
    <source>
        <dbReference type="ARBA" id="ARBA00022723"/>
    </source>
</evidence>
<dbReference type="GO" id="GO:0016887">
    <property type="term" value="F:ATP hydrolysis activity"/>
    <property type="evidence" value="ECO:0007669"/>
    <property type="project" value="InterPro"/>
</dbReference>
<evidence type="ECO:0000313" key="20">
    <source>
        <dbReference type="Proteomes" id="UP000005710"/>
    </source>
</evidence>
<keyword evidence="5" id="KW-0597">Phosphoprotein</keyword>
<feature type="transmembrane region" description="Helical" evidence="15">
    <location>
        <begin position="176"/>
        <end position="197"/>
    </location>
</feature>
<keyword evidence="7 15" id="KW-0479">Metal-binding</keyword>
<evidence type="ECO:0000256" key="11">
    <source>
        <dbReference type="ARBA" id="ARBA00022989"/>
    </source>
</evidence>
<evidence type="ECO:0000256" key="6">
    <source>
        <dbReference type="ARBA" id="ARBA00022692"/>
    </source>
</evidence>
<dbReference type="InterPro" id="IPR027256">
    <property type="entry name" value="P-typ_ATPase_IB"/>
</dbReference>
<dbReference type="PRINTS" id="PR00119">
    <property type="entry name" value="CATATPASE"/>
</dbReference>
<dbReference type="NCBIfam" id="TIGR01494">
    <property type="entry name" value="ATPase_P-type"/>
    <property type="match status" value="1"/>
</dbReference>
<evidence type="ECO:0000256" key="1">
    <source>
        <dbReference type="ARBA" id="ARBA00004651"/>
    </source>
</evidence>
<dbReference type="EC" id="7.2.2.21" evidence="13"/>
<dbReference type="SUPFAM" id="SSF55008">
    <property type="entry name" value="HMA, heavy metal-associated domain"/>
    <property type="match status" value="1"/>
</dbReference>
<protein>
    <recommendedName>
        <fullName evidence="13">Cd(2+)-exporting ATPase</fullName>
        <ecNumber evidence="13">7.2.2.21</ecNumber>
    </recommendedName>
</protein>
<keyword evidence="20" id="KW-1185">Reference proteome</keyword>
<reference evidence="19" key="2">
    <citation type="submission" date="2012-10" db="EMBL/GenBank/DDBJ databases">
        <title>Improved high-quality draft of Thermaerobacter subterraneus C21, DSM 13965.</title>
        <authorList>
            <consortium name="DOE Joint Genome Institute"/>
            <person name="Eisen J."/>
            <person name="Huntemann M."/>
            <person name="Wei C.-L."/>
            <person name="Han J."/>
            <person name="Detter J.C."/>
            <person name="Han C."/>
            <person name="Tapia R."/>
            <person name="Chen A."/>
            <person name="Kyrpides N."/>
            <person name="Mavromatis K."/>
            <person name="Markowitz V."/>
            <person name="Szeto E."/>
            <person name="Ivanova N."/>
            <person name="Mikhailova N."/>
            <person name="Ovchinnikova G."/>
            <person name="Pagani I."/>
            <person name="Pati A."/>
            <person name="Goodwin L."/>
            <person name="Nordberg H.P."/>
            <person name="Cantor M.N."/>
            <person name="Hua S.X."/>
            <person name="Woyke T."/>
            <person name="Eisen J."/>
            <person name="Klenk H.-P."/>
        </authorList>
    </citation>
    <scope>NUCLEOTIDE SEQUENCE [LARGE SCALE GENOMIC DNA]</scope>
    <source>
        <strain evidence="19">DSM 13965</strain>
    </source>
</reference>
<dbReference type="RefSeq" id="WP_006903670.1">
    <property type="nucleotide sequence ID" value="NZ_JH976535.1"/>
</dbReference>
<keyword evidence="9 15" id="KW-0067">ATP-binding</keyword>
<dbReference type="OrthoDB" id="9760364at2"/>
<dbReference type="InterPro" id="IPR036412">
    <property type="entry name" value="HAD-like_sf"/>
</dbReference>
<keyword evidence="6 15" id="KW-0812">Transmembrane</keyword>
<dbReference type="SFLD" id="SFLDG00002">
    <property type="entry name" value="C1.7:_P-type_atpase_like"/>
    <property type="match status" value="1"/>
</dbReference>
<evidence type="ECO:0000259" key="17">
    <source>
        <dbReference type="Pfam" id="PF00122"/>
    </source>
</evidence>
<dbReference type="Gene3D" id="3.30.70.100">
    <property type="match status" value="1"/>
</dbReference>
<dbReference type="InterPro" id="IPR051014">
    <property type="entry name" value="Cation_Transport_ATPase_IB"/>
</dbReference>
<keyword evidence="11 15" id="KW-1133">Transmembrane helix</keyword>
<dbReference type="InterPro" id="IPR018303">
    <property type="entry name" value="ATPase_P-typ_P_site"/>
</dbReference>
<reference evidence="19" key="1">
    <citation type="submission" date="2010-10" db="EMBL/GenBank/DDBJ databases">
        <authorList>
            <consortium name="US DOE Joint Genome Institute (JGI-PGF)"/>
            <person name="Lucas S."/>
            <person name="Copeland A."/>
            <person name="Lapidus A."/>
            <person name="Bruce D."/>
            <person name="Goodwin L."/>
            <person name="Pitluck S."/>
            <person name="Kyrpides N."/>
            <person name="Mavromatis K."/>
            <person name="Detter J.C."/>
            <person name="Han C."/>
            <person name="Land M."/>
            <person name="Hauser L."/>
            <person name="Markowitz V."/>
            <person name="Cheng J.-F."/>
            <person name="Hugenholtz P."/>
            <person name="Woyke T."/>
            <person name="Wu D."/>
            <person name="Pukall R."/>
            <person name="Wahrenburg C."/>
            <person name="Brambilla E."/>
            <person name="Klenk H.-P."/>
            <person name="Eisen J.A."/>
        </authorList>
    </citation>
    <scope>NUCLEOTIDE SEQUENCE [LARGE SCALE GENOMIC DNA]</scope>
    <source>
        <strain evidence="19">DSM 13965</strain>
    </source>
</reference>
<dbReference type="SUPFAM" id="SSF56784">
    <property type="entry name" value="HAD-like"/>
    <property type="match status" value="1"/>
</dbReference>
<evidence type="ECO:0000256" key="8">
    <source>
        <dbReference type="ARBA" id="ARBA00022741"/>
    </source>
</evidence>
<gene>
    <name evidence="19" type="ORF">ThesuDRAFT_01399</name>
</gene>
<dbReference type="GO" id="GO:0008551">
    <property type="term" value="F:P-type cadmium transporter activity"/>
    <property type="evidence" value="ECO:0007669"/>
    <property type="project" value="UniProtKB-EC"/>
</dbReference>
<dbReference type="Gene3D" id="2.70.150.10">
    <property type="entry name" value="Calcium-transporting ATPase, cytoplasmic transduction domain A"/>
    <property type="match status" value="1"/>
</dbReference>
<dbReference type="eggNOG" id="COG2217">
    <property type="taxonomic scope" value="Bacteria"/>
</dbReference>
<keyword evidence="8 15" id="KW-0547">Nucleotide-binding</keyword>
<dbReference type="PANTHER" id="PTHR48085:SF5">
    <property type="entry name" value="CADMIUM_ZINC-TRANSPORTING ATPASE HMA4-RELATED"/>
    <property type="match status" value="1"/>
</dbReference>
<feature type="domain" description="HMA" evidence="18">
    <location>
        <begin position="16"/>
        <end position="50"/>
    </location>
</feature>
<comment type="caution">
    <text evidence="19">The sequence shown here is derived from an EMBL/GenBank/DDBJ whole genome shotgun (WGS) entry which is preliminary data.</text>
</comment>
<evidence type="ECO:0000256" key="13">
    <source>
        <dbReference type="ARBA" id="ARBA00039103"/>
    </source>
</evidence>
<organism evidence="19 20">
    <name type="scientific">Thermaerobacter subterraneus DSM 13965</name>
    <dbReference type="NCBI Taxonomy" id="867903"/>
    <lineage>
        <taxon>Bacteria</taxon>
        <taxon>Bacillati</taxon>
        <taxon>Bacillota</taxon>
        <taxon>Clostridia</taxon>
        <taxon>Eubacteriales</taxon>
        <taxon>Clostridiales Family XVII. Incertae Sedis</taxon>
        <taxon>Thermaerobacter</taxon>
    </lineage>
</organism>
<keyword evidence="12 15" id="KW-0472">Membrane</keyword>
<dbReference type="NCBIfam" id="TIGR01525">
    <property type="entry name" value="ATPase-IB_hvy"/>
    <property type="match status" value="1"/>
</dbReference>
<feature type="domain" description="P-type ATPase A" evidence="17">
    <location>
        <begin position="263"/>
        <end position="363"/>
    </location>
</feature>
<feature type="transmembrane region" description="Helical" evidence="15">
    <location>
        <begin position="382"/>
        <end position="402"/>
    </location>
</feature>
<dbReference type="STRING" id="867903.ThesuDRAFT_01399"/>
<dbReference type="GO" id="GO:0005524">
    <property type="term" value="F:ATP binding"/>
    <property type="evidence" value="ECO:0007669"/>
    <property type="project" value="UniProtKB-UniRule"/>
</dbReference>
<dbReference type="GO" id="GO:0046872">
    <property type="term" value="F:metal ion binding"/>
    <property type="evidence" value="ECO:0007669"/>
    <property type="project" value="UniProtKB-KW"/>
</dbReference>
<dbReference type="NCBIfam" id="TIGR01512">
    <property type="entry name" value="ATPase-IB2_Cd"/>
    <property type="match status" value="1"/>
</dbReference>
<dbReference type="InterPro" id="IPR006121">
    <property type="entry name" value="HMA_dom"/>
</dbReference>
<dbReference type="PROSITE" id="PS00154">
    <property type="entry name" value="ATPASE_E1_E2"/>
    <property type="match status" value="1"/>
</dbReference>
<dbReference type="InterPro" id="IPR001757">
    <property type="entry name" value="P_typ_ATPase"/>
</dbReference>
<dbReference type="EMBL" id="AENY02000002">
    <property type="protein sequence ID" value="EKP95642.1"/>
    <property type="molecule type" value="Genomic_DNA"/>
</dbReference>
<evidence type="ECO:0000256" key="5">
    <source>
        <dbReference type="ARBA" id="ARBA00022553"/>
    </source>
</evidence>
<dbReference type="InterPro" id="IPR036163">
    <property type="entry name" value="HMA_dom_sf"/>
</dbReference>
<evidence type="ECO:0000259" key="18">
    <source>
        <dbReference type="Pfam" id="PF00403"/>
    </source>
</evidence>
<dbReference type="AlphaFoldDB" id="K6PRR6"/>
<feature type="region of interest" description="Disordered" evidence="16">
    <location>
        <begin position="76"/>
        <end position="147"/>
    </location>
</feature>
<sequence length="768" mass="81360">MSTDTRREPLHSYVLEGIDCASCAQRIEDALRREPGLEDATVSFATGSVLLPPAQVERARQIIARVEPGVRLVTPRQDTGAAARDGTRQEGVFPHGTNPAPDAAVHPTGETVGRAAGKAVAPRSSGEERTGTTGQAERPAEEEEHHSTYRRLAAIGLATLAFLAATFLHPRVDGTPLALAVDAALLAVYLWVGHGVIGAALRNARRGQLFDENFLMTVATAGAIAIHELPEAVAVMLFYTVGEFFQDLAVQRSRRSIRALMDLRPDYAHVRRNGEILRVSPEAVAVGEEIVVRPGERIPLDGQVVEGSSFVDTSALTGESVPRRVEPGDEVMAGMVNTRGLLTVRVTRPFGESSVAKILRLVETAAARKAPTERFITTFSRYYTPAVVVAAAAIAVIPPLVVPGAEFGEWVRRALVLLVISCPCALVVSIPLGYFGGLGGASRRGVLVKGANYLDALTRLDTVVWDKTGTLTRGVFKVVEVTPYNGFSRGRVLELAAHAEAFSSHPIAASIAEAYGQSVDEARVSGYEEVAGHGVRARVDGQLVVAGNDRLLHREGIPHETCEAEGTVVYVGVDGALAGRIVIADEIKPEAAAAVRALRELGVRRQVMLTGDDRSVAEKVAATLDLDDVHANLLPEDKVAAVERLDAERRQEGRPGALAFVGDGINDAPVLTRADIGVAMGGLGSDAAIEAADVVIMDDSPARLATAVSVARATRRIVKQNIAFALGVKLIFVLLGAAGVASMWEAVFADVGVSLLAILNATRVLRAG</sequence>
<dbReference type="SUPFAM" id="SSF81665">
    <property type="entry name" value="Calcium ATPase, transmembrane domain M"/>
    <property type="match status" value="1"/>
</dbReference>
<evidence type="ECO:0000313" key="19">
    <source>
        <dbReference type="EMBL" id="EKP95642.1"/>
    </source>
</evidence>
<dbReference type="SFLD" id="SFLDF00027">
    <property type="entry name" value="p-type_atpase"/>
    <property type="match status" value="1"/>
</dbReference>
<keyword evidence="3 15" id="KW-1003">Cell membrane</keyword>
<dbReference type="InterPro" id="IPR023299">
    <property type="entry name" value="ATPase_P-typ_cyto_dom_N"/>
</dbReference>
<dbReference type="FunFam" id="2.70.150.10:FF:000002">
    <property type="entry name" value="Copper-transporting ATPase 1, putative"/>
    <property type="match status" value="1"/>
</dbReference>
<dbReference type="Gene3D" id="3.40.1110.10">
    <property type="entry name" value="Calcium-transporting ATPase, cytoplasmic domain N"/>
    <property type="match status" value="1"/>
</dbReference>
<evidence type="ECO:0000256" key="16">
    <source>
        <dbReference type="SAM" id="MobiDB-lite"/>
    </source>
</evidence>
<dbReference type="SUPFAM" id="SSF81653">
    <property type="entry name" value="Calcium ATPase, transduction domain A"/>
    <property type="match status" value="1"/>
</dbReference>
<evidence type="ECO:0000256" key="15">
    <source>
        <dbReference type="RuleBase" id="RU362081"/>
    </source>
</evidence>
<evidence type="ECO:0000256" key="3">
    <source>
        <dbReference type="ARBA" id="ARBA00022475"/>
    </source>
</evidence>
<dbReference type="PANTHER" id="PTHR48085">
    <property type="entry name" value="CADMIUM/ZINC-TRANSPORTING ATPASE HMA2-RELATED"/>
    <property type="match status" value="1"/>
</dbReference>
<keyword evidence="10" id="KW-1278">Translocase</keyword>
<dbReference type="InterPro" id="IPR059000">
    <property type="entry name" value="ATPase_P-type_domA"/>
</dbReference>
<dbReference type="Pfam" id="PF00403">
    <property type="entry name" value="HMA"/>
    <property type="match status" value="1"/>
</dbReference>
<feature type="transmembrane region" description="Helical" evidence="15">
    <location>
        <begin position="414"/>
        <end position="435"/>
    </location>
</feature>
<dbReference type="Gene3D" id="3.40.50.1000">
    <property type="entry name" value="HAD superfamily/HAD-like"/>
    <property type="match status" value="1"/>
</dbReference>
<dbReference type="HOGENOM" id="CLU_001771_6_2_9"/>
<evidence type="ECO:0000256" key="12">
    <source>
        <dbReference type="ARBA" id="ARBA00023136"/>
    </source>
</evidence>
<dbReference type="InterPro" id="IPR023214">
    <property type="entry name" value="HAD_sf"/>
</dbReference>
<feature type="transmembrane region" description="Helical" evidence="15">
    <location>
        <begin position="722"/>
        <end position="741"/>
    </location>
</feature>
<dbReference type="Proteomes" id="UP000005710">
    <property type="component" value="Unassembled WGS sequence"/>
</dbReference>
<dbReference type="CDD" id="cd07548">
    <property type="entry name" value="P-type_ATPase-Cd_Zn_Co_like"/>
    <property type="match status" value="1"/>
</dbReference>
<evidence type="ECO:0000256" key="14">
    <source>
        <dbReference type="ARBA" id="ARBA00049338"/>
    </source>
</evidence>
<dbReference type="PRINTS" id="PR00941">
    <property type="entry name" value="CDATPASE"/>
</dbReference>
<dbReference type="InterPro" id="IPR044492">
    <property type="entry name" value="P_typ_ATPase_HD_dom"/>
</dbReference>
<evidence type="ECO:0000256" key="9">
    <source>
        <dbReference type="ARBA" id="ARBA00022840"/>
    </source>
</evidence>
<name>K6PRR6_9FIRM</name>
<dbReference type="Pfam" id="PF00122">
    <property type="entry name" value="E1-E2_ATPase"/>
    <property type="match status" value="1"/>
</dbReference>
<comment type="similarity">
    <text evidence="2 15">Belongs to the cation transport ATPase (P-type) (TC 3.A.3) family. Type IB subfamily.</text>
</comment>
<dbReference type="InterPro" id="IPR017969">
    <property type="entry name" value="Heavy-metal-associated_CS"/>
</dbReference>
<evidence type="ECO:0000256" key="10">
    <source>
        <dbReference type="ARBA" id="ARBA00022967"/>
    </source>
</evidence>
<proteinExistence type="inferred from homology"/>
<dbReference type="PROSITE" id="PS01047">
    <property type="entry name" value="HMA_1"/>
    <property type="match status" value="1"/>
</dbReference>
<keyword evidence="4" id="KW-0104">Cadmium</keyword>
<accession>K6PRR6</accession>
<dbReference type="GO" id="GO:0005886">
    <property type="term" value="C:plasma membrane"/>
    <property type="evidence" value="ECO:0007669"/>
    <property type="project" value="UniProtKB-SubCell"/>
</dbReference>
<dbReference type="SFLD" id="SFLDS00003">
    <property type="entry name" value="Haloacid_Dehalogenase"/>
    <property type="match status" value="1"/>
</dbReference>
<dbReference type="InterPro" id="IPR008250">
    <property type="entry name" value="ATPase_P-typ_transduc_dom_A_sf"/>
</dbReference>
<comment type="catalytic activity">
    <reaction evidence="14">
        <text>Cd(2+)(in) + ATP + H2O = Cd(2+)(out) + ADP + phosphate + H(+)</text>
        <dbReference type="Rhea" id="RHEA:12132"/>
        <dbReference type="ChEBI" id="CHEBI:15377"/>
        <dbReference type="ChEBI" id="CHEBI:15378"/>
        <dbReference type="ChEBI" id="CHEBI:30616"/>
        <dbReference type="ChEBI" id="CHEBI:43474"/>
        <dbReference type="ChEBI" id="CHEBI:48775"/>
        <dbReference type="ChEBI" id="CHEBI:456216"/>
        <dbReference type="EC" id="7.2.2.21"/>
    </reaction>
</comment>
<evidence type="ECO:0000256" key="4">
    <source>
        <dbReference type="ARBA" id="ARBA00022539"/>
    </source>
</evidence>
<feature type="transmembrane region" description="Helical" evidence="15">
    <location>
        <begin position="152"/>
        <end position="170"/>
    </location>
</feature>
<dbReference type="Pfam" id="PF00702">
    <property type="entry name" value="Hydrolase"/>
    <property type="match status" value="1"/>
</dbReference>
<comment type="subcellular location">
    <subcellularLocation>
        <location evidence="1">Cell membrane</location>
        <topology evidence="1">Multi-pass membrane protein</topology>
    </subcellularLocation>
</comment>
<dbReference type="InterPro" id="IPR023298">
    <property type="entry name" value="ATPase_P-typ_TM_dom_sf"/>
</dbReference>
<evidence type="ECO:0000256" key="2">
    <source>
        <dbReference type="ARBA" id="ARBA00006024"/>
    </source>
</evidence>
<dbReference type="CDD" id="cd00371">
    <property type="entry name" value="HMA"/>
    <property type="match status" value="1"/>
</dbReference>